<comment type="caution">
    <text evidence="1">The sequence shown here is derived from an EMBL/GenBank/DDBJ whole genome shotgun (WGS) entry which is preliminary data.</text>
</comment>
<dbReference type="EMBL" id="CACRXK020001494">
    <property type="protein sequence ID" value="CAB3989467.1"/>
    <property type="molecule type" value="Genomic_DNA"/>
</dbReference>
<sequence>MPWCPPELRPLKIRRVKVNEPLLQETYSKLIGQTFSGTYMGTFQVPEAHRLDERRVHRGTIEIADKDMETMLKGIHNVVETVTFWSGISLPTEQGTIWLWCLQPVNNTSVGQLNRFQVTSVTFFKESEFRAEAEIGVEVVA</sequence>
<dbReference type="AlphaFoldDB" id="A0A6S7GU02"/>
<reference evidence="1" key="1">
    <citation type="submission" date="2020-04" db="EMBL/GenBank/DDBJ databases">
        <authorList>
            <person name="Alioto T."/>
            <person name="Alioto T."/>
            <person name="Gomez Garrido J."/>
        </authorList>
    </citation>
    <scope>NUCLEOTIDE SEQUENCE</scope>
    <source>
        <strain evidence="1">A484AB</strain>
    </source>
</reference>
<dbReference type="Proteomes" id="UP001152795">
    <property type="component" value="Unassembled WGS sequence"/>
</dbReference>
<protein>
    <submittedName>
        <fullName evidence="1">Uncharacterized protein</fullName>
    </submittedName>
</protein>
<keyword evidence="2" id="KW-1185">Reference proteome</keyword>
<evidence type="ECO:0000313" key="2">
    <source>
        <dbReference type="Proteomes" id="UP001152795"/>
    </source>
</evidence>
<organism evidence="1 2">
    <name type="scientific">Paramuricea clavata</name>
    <name type="common">Red gorgonian</name>
    <name type="synonym">Violescent sea-whip</name>
    <dbReference type="NCBI Taxonomy" id="317549"/>
    <lineage>
        <taxon>Eukaryota</taxon>
        <taxon>Metazoa</taxon>
        <taxon>Cnidaria</taxon>
        <taxon>Anthozoa</taxon>
        <taxon>Octocorallia</taxon>
        <taxon>Malacalcyonacea</taxon>
        <taxon>Plexauridae</taxon>
        <taxon>Paramuricea</taxon>
    </lineage>
</organism>
<accession>A0A6S7GU02</accession>
<evidence type="ECO:0000313" key="1">
    <source>
        <dbReference type="EMBL" id="CAB3989467.1"/>
    </source>
</evidence>
<proteinExistence type="predicted"/>
<name>A0A6S7GU02_PARCT</name>
<gene>
    <name evidence="1" type="ORF">PACLA_8A061665</name>
</gene>